<evidence type="ECO:0000256" key="9">
    <source>
        <dbReference type="ARBA" id="ARBA00023306"/>
    </source>
</evidence>
<protein>
    <recommendedName>
        <fullName evidence="3 10">Cell division protein FtsX</fullName>
    </recommendedName>
</protein>
<name>A0A3M9ND53_9BACT</name>
<feature type="domain" description="ABC3 transporter permease C-terminal" evidence="12">
    <location>
        <begin position="170"/>
        <end position="277"/>
    </location>
</feature>
<dbReference type="EMBL" id="RJJR01000009">
    <property type="protein sequence ID" value="RNI35752.1"/>
    <property type="molecule type" value="Genomic_DNA"/>
</dbReference>
<evidence type="ECO:0000256" key="3">
    <source>
        <dbReference type="ARBA" id="ARBA00021907"/>
    </source>
</evidence>
<proteinExistence type="inferred from homology"/>
<evidence type="ECO:0000256" key="5">
    <source>
        <dbReference type="ARBA" id="ARBA00022618"/>
    </source>
</evidence>
<dbReference type="InterPro" id="IPR003838">
    <property type="entry name" value="ABC3_permease_C"/>
</dbReference>
<evidence type="ECO:0000256" key="1">
    <source>
        <dbReference type="ARBA" id="ARBA00004651"/>
    </source>
</evidence>
<dbReference type="PANTHER" id="PTHR47755:SF1">
    <property type="entry name" value="CELL DIVISION PROTEIN FTSX"/>
    <property type="match status" value="1"/>
</dbReference>
<dbReference type="GO" id="GO:0051301">
    <property type="term" value="P:cell division"/>
    <property type="evidence" value="ECO:0007669"/>
    <property type="project" value="UniProtKB-KW"/>
</dbReference>
<evidence type="ECO:0000256" key="2">
    <source>
        <dbReference type="ARBA" id="ARBA00007379"/>
    </source>
</evidence>
<comment type="subcellular location">
    <subcellularLocation>
        <location evidence="1">Cell membrane</location>
        <topology evidence="1">Multi-pass membrane protein</topology>
    </subcellularLocation>
</comment>
<evidence type="ECO:0000256" key="8">
    <source>
        <dbReference type="ARBA" id="ARBA00023136"/>
    </source>
</evidence>
<dbReference type="Proteomes" id="UP000267223">
    <property type="component" value="Unassembled WGS sequence"/>
</dbReference>
<reference evidence="14 15" key="1">
    <citation type="submission" date="2018-11" db="EMBL/GenBank/DDBJ databases">
        <title>Draft genome sequence of Ferruginibacter sp. BO-59.</title>
        <authorList>
            <person name="Im W.T."/>
        </authorList>
    </citation>
    <scope>NUCLEOTIDE SEQUENCE [LARGE SCALE GENOMIC DNA]</scope>
    <source>
        <strain evidence="14 15">BO-59</strain>
    </source>
</reference>
<dbReference type="RefSeq" id="WP_123121032.1">
    <property type="nucleotide sequence ID" value="NZ_RJJR01000009.1"/>
</dbReference>
<dbReference type="Pfam" id="PF18075">
    <property type="entry name" value="FtsX_ECD"/>
    <property type="match status" value="1"/>
</dbReference>
<dbReference type="PIRSF" id="PIRSF003097">
    <property type="entry name" value="FtsX"/>
    <property type="match status" value="1"/>
</dbReference>
<keyword evidence="6 11" id="KW-0812">Transmembrane</keyword>
<evidence type="ECO:0000256" key="4">
    <source>
        <dbReference type="ARBA" id="ARBA00022475"/>
    </source>
</evidence>
<evidence type="ECO:0000313" key="15">
    <source>
        <dbReference type="Proteomes" id="UP000267223"/>
    </source>
</evidence>
<feature type="transmembrane region" description="Helical" evidence="11">
    <location>
        <begin position="16"/>
        <end position="38"/>
    </location>
</feature>
<dbReference type="InterPro" id="IPR040690">
    <property type="entry name" value="FtsX_ECD"/>
</dbReference>
<keyword evidence="4 10" id="KW-1003">Cell membrane</keyword>
<evidence type="ECO:0000256" key="6">
    <source>
        <dbReference type="ARBA" id="ARBA00022692"/>
    </source>
</evidence>
<comment type="similarity">
    <text evidence="2 10">Belongs to the ABC-4 integral membrane protein family. FtsX subfamily.</text>
</comment>
<keyword evidence="5 10" id="KW-0132">Cell division</keyword>
<evidence type="ECO:0000259" key="13">
    <source>
        <dbReference type="Pfam" id="PF18075"/>
    </source>
</evidence>
<dbReference type="PANTHER" id="PTHR47755">
    <property type="entry name" value="CELL DIVISION PROTEIN FTSX"/>
    <property type="match status" value="1"/>
</dbReference>
<dbReference type="GO" id="GO:0005886">
    <property type="term" value="C:plasma membrane"/>
    <property type="evidence" value="ECO:0007669"/>
    <property type="project" value="UniProtKB-SubCell"/>
</dbReference>
<keyword evidence="8 10" id="KW-0472">Membrane</keyword>
<feature type="domain" description="FtsX extracellular" evidence="13">
    <location>
        <begin position="52"/>
        <end position="132"/>
    </location>
</feature>
<accession>A0A3M9ND53</accession>
<organism evidence="14 15">
    <name type="scientific">Hanamia caeni</name>
    <dbReference type="NCBI Taxonomy" id="2294116"/>
    <lineage>
        <taxon>Bacteria</taxon>
        <taxon>Pseudomonadati</taxon>
        <taxon>Bacteroidota</taxon>
        <taxon>Chitinophagia</taxon>
        <taxon>Chitinophagales</taxon>
        <taxon>Chitinophagaceae</taxon>
        <taxon>Hanamia</taxon>
    </lineage>
</organism>
<dbReference type="Pfam" id="PF02687">
    <property type="entry name" value="FtsX"/>
    <property type="match status" value="1"/>
</dbReference>
<dbReference type="Gene3D" id="3.30.70.3040">
    <property type="match status" value="1"/>
</dbReference>
<keyword evidence="15" id="KW-1185">Reference proteome</keyword>
<keyword evidence="7 11" id="KW-1133">Transmembrane helix</keyword>
<dbReference type="InterPro" id="IPR004513">
    <property type="entry name" value="FtsX"/>
</dbReference>
<dbReference type="OrthoDB" id="9813411at2"/>
<keyword evidence="9 10" id="KW-0131">Cell cycle</keyword>
<feature type="transmembrane region" description="Helical" evidence="11">
    <location>
        <begin position="223"/>
        <end position="245"/>
    </location>
</feature>
<evidence type="ECO:0000256" key="11">
    <source>
        <dbReference type="SAM" id="Phobius"/>
    </source>
</evidence>
<dbReference type="AlphaFoldDB" id="A0A3M9ND53"/>
<gene>
    <name evidence="14" type="ORF">EFY79_12395</name>
</gene>
<evidence type="ECO:0000256" key="10">
    <source>
        <dbReference type="PIRNR" id="PIRNR003097"/>
    </source>
</evidence>
<sequence>MAQFGKASAKRGKPSYVYAIIGVSLVLFLFGIVAWIFLNIQKTGDYFKENIQLHAYIYRTANDQQIDSLRNYIQSLPYTVKVEYITREKAIEKYNDDNDTLWKKLAISNPLPESIDFYVKANYVDKDSLANLEDSLVANFPHTLSEFQTPKATVASVSQFVKTTTLVLLVVAIILSLLVIVSIDNTIRLAMYSNRFLIKTMQMVGATRWFITRPLDGRAIVNGIIASAIAIGLMFGFITIAEKFIPYLKILHDTQNMFLIFAGIIILGICITLLSTHRSALKYLRMKLDELY</sequence>
<comment type="caution">
    <text evidence="14">The sequence shown here is derived from an EMBL/GenBank/DDBJ whole genome shotgun (WGS) entry which is preliminary data.</text>
</comment>
<evidence type="ECO:0000259" key="12">
    <source>
        <dbReference type="Pfam" id="PF02687"/>
    </source>
</evidence>
<evidence type="ECO:0000313" key="14">
    <source>
        <dbReference type="EMBL" id="RNI35752.1"/>
    </source>
</evidence>
<feature type="transmembrane region" description="Helical" evidence="11">
    <location>
        <begin position="257"/>
        <end position="276"/>
    </location>
</feature>
<feature type="transmembrane region" description="Helical" evidence="11">
    <location>
        <begin position="166"/>
        <end position="183"/>
    </location>
</feature>
<evidence type="ECO:0000256" key="7">
    <source>
        <dbReference type="ARBA" id="ARBA00022989"/>
    </source>
</evidence>